<evidence type="ECO:0000256" key="8">
    <source>
        <dbReference type="SAM" id="MobiDB-lite"/>
    </source>
</evidence>
<feature type="region of interest" description="Disordered" evidence="8">
    <location>
        <begin position="545"/>
        <end position="831"/>
    </location>
</feature>
<dbReference type="InterPro" id="IPR035979">
    <property type="entry name" value="RBD_domain_sf"/>
</dbReference>
<feature type="region of interest" description="Disordered" evidence="8">
    <location>
        <begin position="1918"/>
        <end position="1943"/>
    </location>
</feature>
<feature type="region of interest" description="Disordered" evidence="8">
    <location>
        <begin position="114"/>
        <end position="179"/>
    </location>
</feature>
<dbReference type="InterPro" id="IPR012677">
    <property type="entry name" value="Nucleotide-bd_a/b_plait_sf"/>
</dbReference>
<dbReference type="InterPro" id="IPR010912">
    <property type="entry name" value="SPOC_met"/>
</dbReference>
<evidence type="ECO:0000256" key="3">
    <source>
        <dbReference type="ARBA" id="ARBA00022553"/>
    </source>
</evidence>
<comment type="similarity">
    <text evidence="2">Belongs to the RRM Spen family.</text>
</comment>
<feature type="compositionally biased region" description="Basic and acidic residues" evidence="8">
    <location>
        <begin position="1648"/>
        <end position="1657"/>
    </location>
</feature>
<feature type="region of interest" description="Disordered" evidence="8">
    <location>
        <begin position="1607"/>
        <end position="1887"/>
    </location>
</feature>
<dbReference type="Proteomes" id="UP001303046">
    <property type="component" value="Unassembled WGS sequence"/>
</dbReference>
<evidence type="ECO:0000313" key="11">
    <source>
        <dbReference type="EMBL" id="KAK6735430.1"/>
    </source>
</evidence>
<keyword evidence="4 6" id="KW-0694">RNA-binding</keyword>
<dbReference type="Gene3D" id="2.40.290.10">
    <property type="match status" value="1"/>
</dbReference>
<keyword evidence="3" id="KW-0597">Phosphoprotein</keyword>
<feature type="compositionally biased region" description="Basic and acidic residues" evidence="8">
    <location>
        <begin position="594"/>
        <end position="603"/>
    </location>
</feature>
<organism evidence="11 12">
    <name type="scientific">Necator americanus</name>
    <name type="common">Human hookworm</name>
    <dbReference type="NCBI Taxonomy" id="51031"/>
    <lineage>
        <taxon>Eukaryota</taxon>
        <taxon>Metazoa</taxon>
        <taxon>Ecdysozoa</taxon>
        <taxon>Nematoda</taxon>
        <taxon>Chromadorea</taxon>
        <taxon>Rhabditida</taxon>
        <taxon>Rhabditina</taxon>
        <taxon>Rhabditomorpha</taxon>
        <taxon>Strongyloidea</taxon>
        <taxon>Ancylostomatidae</taxon>
        <taxon>Bunostominae</taxon>
        <taxon>Necator</taxon>
    </lineage>
</organism>
<feature type="compositionally biased region" description="Basic and acidic residues" evidence="8">
    <location>
        <begin position="560"/>
        <end position="569"/>
    </location>
</feature>
<evidence type="ECO:0000256" key="7">
    <source>
        <dbReference type="SAM" id="Coils"/>
    </source>
</evidence>
<feature type="region of interest" description="Disordered" evidence="8">
    <location>
        <begin position="2780"/>
        <end position="2803"/>
    </location>
</feature>
<dbReference type="PANTHER" id="PTHR23189">
    <property type="entry name" value="RNA RECOGNITION MOTIF-CONTAINING"/>
    <property type="match status" value="1"/>
</dbReference>
<feature type="region of interest" description="Disordered" evidence="8">
    <location>
        <begin position="2060"/>
        <end position="2079"/>
    </location>
</feature>
<feature type="region of interest" description="Disordered" evidence="8">
    <location>
        <begin position="1086"/>
        <end position="1108"/>
    </location>
</feature>
<sequence>MVVVASPQPQNQNTRNTASSSSQSVRDMGRESRHVYVSGLPDSVSDERINTFFSTYGRVHQIERSSDGIIVSFMDVRSAQKAHAGDHRLDSGQPFKIVFHEPGTAKNGLMTTSLSIAPNGTASPKPASENSRRRTPSPKGKDNSRANLARLISNAGKRLVRSEGHRREQGRSPDSANLCGGSAGPLANSGSICASAVSSGGLQGVYVERLPPRSDGTVKEAIRDALKKHGRIVDISIDGDGDARKALVIFQRVVDMEKLVNDSHISILSMRVRIRAANHVVVQEAYNDYLSLNSPAGSLAVVGADVDLPAKYASPNGCRNDVDAFHPKASRTLYVGGLESRISDDTLRRRFGRFGTILDVDVKNYESPSPFAFIQFADIESAVRAINAHSTAGLPANKKGKKFQPNFGRSMTTNKLWIGSIPPQCAEDYVIQKLRSLSEGVVDVVVDMRARQAIVVFSSTDGAQAALNRIKAGVPKQFVFKVESGEARVPADFCSDRLHDHFIDRKHGSIPVKISTSVTGITAGSVGPFILGTASLTVDDSLTALLAPPPDPPSDMSSCRYEHHRDQRRSPAHTRRRERSRERSQDRSRHRKSKYDYEKGFLRRKERKERKPSASSESSISSSEDSSLTRRRSGSNDSRASSSLSYSQRNKDRRRDDRRDVRSDRNVNGKQRNSSSSRRSPLDASRWKERKISRHSPSVSEERTPQTMTSSVVVAASDTAAPTPDDRKSGDSGFYEDVSRPPLDPPPAPPPMETLPHLPSPPPADPPVRRKPSPRPNSHSHSMGHFISPPSTSRHDSQSTRHQLHHHGQEIQSITVQHRHQSLSCGPGPSNATSSNYIASVYSQKRPSVDGQSGNHARLHPPSQQPHRTRAGKWPWSELLRSPCMFSDSMGVALSDPRPPRYESSRVFSSHLPLPPFADRQPRPVAGEWRKRSSGSAASADGVHATPQRRESGGSGITSITHLPTVSISEERPGHSRGHHSYGHSNVPTHATVSRSSSSSGGSGVLDSDAQLSPDAAPLPPPPPSALDLLCEPDDVPILADGWSGRLAEIGSRLTDVNASLEEAHRGVAELDDRRHRCASVSLVTEVTPTSSRQRPAGMLGSTPRTDSFEERLRSINQKKKSSFDDFTLNITQERIQAAKASAPDQLGVTPFSGLSTASGLSSSGFSKNTTAPRLTLSIAIPQPGSTSQSTATTPASSRLDSPSSSRKNGAPPSSTPTSRQPPSAPSTSGSTPVHLAAPPTAPVIAYPPNFSVPPPNFSVTPSNCIFAPSSNADSQTSPILSAPPPPPQLLPATQESVNHRDVPMLKSPTYTSTHCPPSKSHVTSSSSARMTHIVHPTQGTPLHTSHHGLASSSSTPVQTHSHQGTCQSQGLHKVLSGPIKAPVAVQRQSNEKHLPPRHDSMSALKSPVFGASLLTGRSLSVSDSRKTATTPIAHKDPSTELLAGLFHNKPPTTDFRKLPKIEKKPSAVSSQNEKDHNQELSKKHSMSVDHHKKEKDHKPRRKEDGSFETKEERAKRKEAERTKKEREKTKDQKREKKVKEERKKFKEEEKEKERKKAKKAERERQREKKQRKQKKRSRYSCSDEDSSSDDSDYQKAFTKQLAHLVAEDSGSSCTGASGGLSMYDRVKRRSSAANKDDGTKKTAALQRLRDKNNERKIQKRIRVQLESSDDEEEGHSCTRKAIDSEAGDSSEEEEGVRMEKGENVDTSDEEGKKKHAWSTDESDETDAGNRKQRRKSGKKVSDKHQKHSKNINMDDVFGADSTDSEKHSTVEEREKKRKKVDKESSDENDLPKKKLGKSDRLDFESIFGPDKPQKSHKGEKERREKQQLAEMEVKKKEKEKKDITKRRGDEYEMKPAKRPKKSVRSDESTDSEENSQSAPRTVEGTEVCQQLVKQENEVCLPLMKLENDEQPPIMEHDVTERKPSESGAVEVKSPSDIKPALDQEETVNFVPEITAVDANQELLSVTHVAAAQAPLPTSVDQSRPKLVTKAAMKIFIPCQSAVASSTLSVTQPSTEVDSDEESTDYDDVFAAALSAPDGSQQNVTSSDCIAVCRTSTSSSTATEHEDVSESDSDSHRSRHRTVELVDAAAGYASVLNIDDPILSSDEAAISKECDSAASPIHGTQPAPHDVCKESCILERDERNQEQQQQLSNQDTFVVSLTVADSKAAEHGRSFVNEEVQKAAHGISDVQETEDAVKSIFDGDDEEEEPQYPTLVFVPGKNGAVVASAALSTASEVAIASSNVATPNDEANRIALAVARFDEDVNDANVASGDVSDEQLLRESFVEEPILEEKPAADKSVERQVSQEQVTPMEQSAPSALTVEADDDVVEVPCTELSSKETECSRNASYQQPITSDVTAPISVAIPDQKVHTPIHSPKVTTTTEQATFVQPPMKQQLKASPVSTAGYVSALPSASPATGGITQGTPVMTQAGLQQLYSRFQQPAFTHTNVLQQQQQIYHQVQAQRPLSQQQQQILQQQLAQQHIALQQQQQQQLLAQQQLELQQREREVVLQKERELHQQRERELQQQHLVQKQLLQQQHQQKEAAVVAAAVSVPRAAKPQTPAATPSPAPQSATPVNQQQVALAAQATLQMQIQQMQMLQMASRDPVGYYQQMSQTFGQPMATALLAQIQAMQQLPTSQAQQYLVELQRQQQIKAQQESATTVSPSPQPAHLHQQQQERERILKESQLRVMREREAVQAQQQAHAQSTQQQQTAVLYAAQYRLSQQQLLQQQHQLSSQASPSASTASAAVASQSSGTLQLEHKSVALLSQPRSSESAALHSAISTASTTDPSPSNATSTSGHHADVAKLFSVFLGGAGHRGLSLSHALCRTIGELFARWKERCAVVCECSPLRETEIGVKRSRKAAEPQHLSAFCLSSPEEPMNPTSAANPLSDADVQSVGDQTMNILNLAGAIAMNSLLTINQQSAVGELSTAAQLTAQNPLLANAAKMMISMNLMNVAASGSSDRPFVPNATADFLSLIRSQPDTAAQSVANLQQAMLLHQYAALVRGQFPAVNPQLAALQMSLKQRIAENGIAHSSDRKRSFPSVEMSSHVEEMRKRVLSDTSAFTTQQKSERTFFPHVPVSKDDMERCLDRILNEEIYNIYEDEIKPEQNNKSLSLNDNSKETGCNNSGACSPIERKLSIDEILDIIANRSAEKDEGGIASAGSAFRKVSSRSHLLSDYSPREVITDTLSSWATSLSPAGSSPRCHEPEVAPLSQELINQLRDLALSHRGCDHENLNGDAVLTTDEQLKRFPVVWQGTLAMKQSETTVQMHLVYGSVEMLTRCLGDANADPKNAVPIRVNQRMRLEHAQVQVAGMVAKMSDAGRFACMICLPCGLSRDEIITNSDIFRTAFIDYFTNKQAAGIAVMSQTATTAGCLVHVFPPGEFPSSYLQYYSPQLYESITARQASFLFVVLTPDESSRPLTSS</sequence>
<feature type="compositionally biased region" description="Polar residues" evidence="8">
    <location>
        <begin position="846"/>
        <end position="855"/>
    </location>
</feature>
<evidence type="ECO:0000256" key="4">
    <source>
        <dbReference type="ARBA" id="ARBA00022884"/>
    </source>
</evidence>
<dbReference type="InterPro" id="IPR000504">
    <property type="entry name" value="RRM_dom"/>
</dbReference>
<feature type="region of interest" description="Disordered" evidence="8">
    <location>
        <begin position="2658"/>
        <end position="2681"/>
    </location>
</feature>
<feature type="domain" description="RRM" evidence="9">
    <location>
        <begin position="331"/>
        <end position="410"/>
    </location>
</feature>
<feature type="compositionally biased region" description="Polar residues" evidence="8">
    <location>
        <begin position="1420"/>
        <end position="1431"/>
    </location>
</feature>
<feature type="compositionally biased region" description="Basic and acidic residues" evidence="8">
    <location>
        <begin position="1455"/>
        <end position="1466"/>
    </location>
</feature>
<protein>
    <recommendedName>
        <fullName evidence="13">RRM domain-containing protein</fullName>
    </recommendedName>
</protein>
<keyword evidence="5" id="KW-0539">Nucleus</keyword>
<evidence type="ECO:0000256" key="6">
    <source>
        <dbReference type="PROSITE-ProRule" id="PRU00176"/>
    </source>
</evidence>
<evidence type="ECO:0008006" key="13">
    <source>
        <dbReference type="Google" id="ProtNLM"/>
    </source>
</evidence>
<feature type="region of interest" description="Disordered" evidence="8">
    <location>
        <begin position="1420"/>
        <end position="1594"/>
    </location>
</feature>
<feature type="compositionally biased region" description="Acidic residues" evidence="8">
    <location>
        <begin position="1583"/>
        <end position="1592"/>
    </location>
</feature>
<feature type="compositionally biased region" description="Basic and acidic residues" evidence="8">
    <location>
        <begin position="2063"/>
        <end position="2079"/>
    </location>
</feature>
<dbReference type="InterPro" id="IPR012921">
    <property type="entry name" value="SPOC_C"/>
</dbReference>
<dbReference type="Pfam" id="PF00076">
    <property type="entry name" value="RRM_1"/>
    <property type="match status" value="1"/>
</dbReference>
<evidence type="ECO:0000256" key="5">
    <source>
        <dbReference type="ARBA" id="ARBA00023242"/>
    </source>
</evidence>
<feature type="compositionally biased region" description="Basic and acidic residues" evidence="8">
    <location>
        <begin position="1502"/>
        <end position="1567"/>
    </location>
</feature>
<feature type="compositionally biased region" description="Pro residues" evidence="8">
    <location>
        <begin position="742"/>
        <end position="766"/>
    </location>
</feature>
<feature type="compositionally biased region" description="Low complexity" evidence="8">
    <location>
        <begin position="635"/>
        <end position="648"/>
    </location>
</feature>
<feature type="compositionally biased region" description="Basic and acidic residues" evidence="8">
    <location>
        <begin position="1473"/>
        <end position="1492"/>
    </location>
</feature>
<feature type="compositionally biased region" description="Polar residues" evidence="8">
    <location>
        <begin position="1351"/>
        <end position="1371"/>
    </location>
</feature>
<feature type="region of interest" description="Disordered" evidence="8">
    <location>
        <begin position="1179"/>
        <end position="1237"/>
    </location>
</feature>
<evidence type="ECO:0000313" key="12">
    <source>
        <dbReference type="Proteomes" id="UP001303046"/>
    </source>
</evidence>
<feature type="domain" description="SPOC" evidence="10">
    <location>
        <begin position="3250"/>
        <end position="3421"/>
    </location>
</feature>
<gene>
    <name evidence="11" type="primary">Necator_chrII.g6359</name>
    <name evidence="11" type="ORF">RB195_018566</name>
</gene>
<feature type="compositionally biased region" description="Basic and acidic residues" evidence="8">
    <location>
        <begin position="1812"/>
        <end position="1856"/>
    </location>
</feature>
<feature type="compositionally biased region" description="Polar residues" evidence="8">
    <location>
        <begin position="7"/>
        <end position="25"/>
    </location>
</feature>
<feature type="compositionally biased region" description="Basic residues" evidence="8">
    <location>
        <begin position="1568"/>
        <end position="1579"/>
    </location>
</feature>
<feature type="compositionally biased region" description="Low complexity" evidence="8">
    <location>
        <begin position="1319"/>
        <end position="1328"/>
    </location>
</feature>
<evidence type="ECO:0000256" key="1">
    <source>
        <dbReference type="ARBA" id="ARBA00004123"/>
    </source>
</evidence>
<accession>A0ABR1CBE8</accession>
<feature type="compositionally biased region" description="Low complexity" evidence="8">
    <location>
        <begin position="1182"/>
        <end position="1233"/>
    </location>
</feature>
<feature type="coiled-coil region" evidence="7">
    <location>
        <begin position="2487"/>
        <end position="2516"/>
    </location>
</feature>
<evidence type="ECO:0000256" key="2">
    <source>
        <dbReference type="ARBA" id="ARBA00005387"/>
    </source>
</evidence>
<dbReference type="SUPFAM" id="SSF54928">
    <property type="entry name" value="RNA-binding domain, RBD"/>
    <property type="match status" value="2"/>
</dbReference>
<dbReference type="PROSITE" id="PS50917">
    <property type="entry name" value="SPOC"/>
    <property type="match status" value="1"/>
</dbReference>
<feature type="region of interest" description="Disordered" evidence="8">
    <location>
        <begin position="1309"/>
        <end position="1373"/>
    </location>
</feature>
<dbReference type="Pfam" id="PF07744">
    <property type="entry name" value="SPOC"/>
    <property type="match status" value="1"/>
</dbReference>
<dbReference type="InterPro" id="IPR016194">
    <property type="entry name" value="SPOC-like_C_dom_sf"/>
</dbReference>
<feature type="region of interest" description="Disordered" evidence="8">
    <location>
        <begin position="897"/>
        <end position="1026"/>
    </location>
</feature>
<keyword evidence="12" id="KW-1185">Reference proteome</keyword>
<dbReference type="SMART" id="SM00360">
    <property type="entry name" value="RRM"/>
    <property type="match status" value="4"/>
</dbReference>
<feature type="domain" description="RRM" evidence="9">
    <location>
        <begin position="33"/>
        <end position="102"/>
    </location>
</feature>
<reference evidence="11 12" key="1">
    <citation type="submission" date="2023-08" db="EMBL/GenBank/DDBJ databases">
        <title>A Necator americanus chromosomal reference genome.</title>
        <authorList>
            <person name="Ilik V."/>
            <person name="Petrzelkova K.J."/>
            <person name="Pardy F."/>
            <person name="Fuh T."/>
            <person name="Niatou-Singa F.S."/>
            <person name="Gouil Q."/>
            <person name="Baker L."/>
            <person name="Ritchie M.E."/>
            <person name="Jex A.R."/>
            <person name="Gazzola D."/>
            <person name="Li H."/>
            <person name="Toshio Fujiwara R."/>
            <person name="Zhan B."/>
            <person name="Aroian R.V."/>
            <person name="Pafco B."/>
            <person name="Schwarz E.M."/>
        </authorList>
    </citation>
    <scope>NUCLEOTIDE SEQUENCE [LARGE SCALE GENOMIC DNA]</scope>
    <source>
        <strain evidence="11 12">Aroian</strain>
        <tissue evidence="11">Whole animal</tissue>
    </source>
</reference>
<feature type="compositionally biased region" description="Polar residues" evidence="8">
    <location>
        <begin position="2658"/>
        <end position="2667"/>
    </location>
</feature>
<feature type="compositionally biased region" description="Basic and acidic residues" evidence="8">
    <location>
        <begin position="1675"/>
        <end position="1684"/>
    </location>
</feature>
<feature type="compositionally biased region" description="Acidic residues" evidence="8">
    <location>
        <begin position="1686"/>
        <end position="1695"/>
    </location>
</feature>
<keyword evidence="7" id="KW-0175">Coiled coil</keyword>
<comment type="caution">
    <text evidence="11">The sequence shown here is derived from an EMBL/GenBank/DDBJ whole genome shotgun (WGS) entry which is preliminary data.</text>
</comment>
<evidence type="ECO:0000259" key="10">
    <source>
        <dbReference type="PROSITE" id="PS50917"/>
    </source>
</evidence>
<feature type="compositionally biased region" description="Polar residues" evidence="8">
    <location>
        <begin position="957"/>
        <end position="968"/>
    </location>
</feature>
<dbReference type="CDD" id="cd21543">
    <property type="entry name" value="SPOC_SHARP"/>
    <property type="match status" value="1"/>
</dbReference>
<evidence type="ECO:0000259" key="9">
    <source>
        <dbReference type="PROSITE" id="PS50102"/>
    </source>
</evidence>
<proteinExistence type="inferred from homology"/>
<dbReference type="EMBL" id="JAVFWL010000002">
    <property type="protein sequence ID" value="KAK6735430.1"/>
    <property type="molecule type" value="Genomic_DNA"/>
</dbReference>
<feature type="region of interest" description="Disordered" evidence="8">
    <location>
        <begin position="2559"/>
        <end position="2579"/>
    </location>
</feature>
<feature type="region of interest" description="Disordered" evidence="8">
    <location>
        <begin position="846"/>
        <end position="871"/>
    </location>
</feature>
<feature type="compositionally biased region" description="Basic and acidic residues" evidence="8">
    <location>
        <begin position="649"/>
        <end position="667"/>
    </location>
</feature>
<dbReference type="Gene3D" id="3.30.70.330">
    <property type="match status" value="2"/>
</dbReference>
<feature type="compositionally biased region" description="Basic and acidic residues" evidence="8">
    <location>
        <begin position="1764"/>
        <end position="1804"/>
    </location>
</feature>
<comment type="subcellular location">
    <subcellularLocation>
        <location evidence="1">Nucleus</location>
    </subcellularLocation>
</comment>
<feature type="compositionally biased region" description="Low complexity" evidence="8">
    <location>
        <begin position="613"/>
        <end position="626"/>
    </location>
</feature>
<name>A0ABR1CBE8_NECAM</name>
<feature type="region of interest" description="Disordered" evidence="8">
    <location>
        <begin position="1"/>
        <end position="32"/>
    </location>
</feature>
<feature type="compositionally biased region" description="Basic and acidic residues" evidence="8">
    <location>
        <begin position="160"/>
        <end position="171"/>
    </location>
</feature>
<dbReference type="SUPFAM" id="SSF100939">
    <property type="entry name" value="SPOC domain-like"/>
    <property type="match status" value="1"/>
</dbReference>
<feature type="compositionally biased region" description="Low complexity" evidence="8">
    <location>
        <begin position="709"/>
        <end position="723"/>
    </location>
</feature>
<dbReference type="PROSITE" id="PS50102">
    <property type="entry name" value="RRM"/>
    <property type="match status" value="2"/>
</dbReference>